<protein>
    <submittedName>
        <fullName evidence="3">Xaa-Pro dipeptidase</fullName>
    </submittedName>
</protein>
<evidence type="ECO:0000259" key="1">
    <source>
        <dbReference type="Pfam" id="PF00557"/>
    </source>
</evidence>
<feature type="domain" description="Creatinase N-terminal" evidence="2">
    <location>
        <begin position="14"/>
        <end position="150"/>
    </location>
</feature>
<dbReference type="SUPFAM" id="SSF53092">
    <property type="entry name" value="Creatinase/prolidase N-terminal domain"/>
    <property type="match status" value="1"/>
</dbReference>
<reference evidence="3 4" key="1">
    <citation type="submission" date="2017-05" db="EMBL/GenBank/DDBJ databases">
        <authorList>
            <person name="Varghese N."/>
            <person name="Submissions S."/>
        </authorList>
    </citation>
    <scope>NUCLEOTIDE SEQUENCE [LARGE SCALE GENOMIC DNA]</scope>
    <source>
        <strain evidence="3 4">DSM 15949</strain>
    </source>
</reference>
<sequence length="383" mass="41760">MFKNPFSDAELARRASTVRAEMATRGLDLIVLAQPESVFYLTGLDHWGYFAPTYLIVPADGEMVLVTRGMEWITIGNQLRNARFVGHDDSESAPFGLTRELSQISLAGKKLGFEVDTLGMSYGAGQEIFERVDAGDWTDISGMVDHMRWVKSPEEMELTRQSAKISDIGMQAAIAAIHDGAREVDVVAECDAAMIRAGSNPPGFGPFIRPEARINEPHTVWGDGTYKAGERVMLELSGCVSRYHAPLGRLVHLGSIRDEDAEMAEIVAKASDAVLDALKEGTTAGDVFAASQEVLDGVGMQDFWRHHCGYIVGIGFPPAWTGGNKVTGLRPGSDLVIREGMTFHQLNWFFDTGRGDFFASNSIMLAPEGPERLTHTPIGPTVL</sequence>
<name>A0ABY1PMX3_9HYPH</name>
<dbReference type="InterPro" id="IPR000587">
    <property type="entry name" value="Creatinase_N"/>
</dbReference>
<dbReference type="Pfam" id="PF00557">
    <property type="entry name" value="Peptidase_M24"/>
    <property type="match status" value="1"/>
</dbReference>
<organism evidence="3 4">
    <name type="scientific">Roseibium denhamense</name>
    <dbReference type="NCBI Taxonomy" id="76305"/>
    <lineage>
        <taxon>Bacteria</taxon>
        <taxon>Pseudomonadati</taxon>
        <taxon>Pseudomonadota</taxon>
        <taxon>Alphaproteobacteria</taxon>
        <taxon>Hyphomicrobiales</taxon>
        <taxon>Stappiaceae</taxon>
        <taxon>Roseibium</taxon>
    </lineage>
</organism>
<evidence type="ECO:0000259" key="2">
    <source>
        <dbReference type="Pfam" id="PF01321"/>
    </source>
</evidence>
<dbReference type="PANTHER" id="PTHR46112:SF2">
    <property type="entry name" value="XAA-PRO AMINOPEPTIDASE P-RELATED"/>
    <property type="match status" value="1"/>
</dbReference>
<dbReference type="InterPro" id="IPR050659">
    <property type="entry name" value="Peptidase_M24B"/>
</dbReference>
<evidence type="ECO:0000313" key="4">
    <source>
        <dbReference type="Proteomes" id="UP001157914"/>
    </source>
</evidence>
<dbReference type="InterPro" id="IPR029149">
    <property type="entry name" value="Creatin/AminoP/Spt16_N"/>
</dbReference>
<dbReference type="Gene3D" id="3.40.350.10">
    <property type="entry name" value="Creatinase/prolidase N-terminal domain"/>
    <property type="match status" value="1"/>
</dbReference>
<evidence type="ECO:0000313" key="3">
    <source>
        <dbReference type="EMBL" id="SMP37484.1"/>
    </source>
</evidence>
<dbReference type="InterPro" id="IPR036005">
    <property type="entry name" value="Creatinase/aminopeptidase-like"/>
</dbReference>
<dbReference type="Proteomes" id="UP001157914">
    <property type="component" value="Unassembled WGS sequence"/>
</dbReference>
<dbReference type="RefSeq" id="WP_155189199.1">
    <property type="nucleotide sequence ID" value="NZ_BAAAEA010000011.1"/>
</dbReference>
<gene>
    <name evidence="3" type="ORF">SAMN06265374_0142</name>
</gene>
<feature type="domain" description="Peptidase M24" evidence="1">
    <location>
        <begin position="158"/>
        <end position="344"/>
    </location>
</feature>
<keyword evidence="4" id="KW-1185">Reference proteome</keyword>
<comment type="caution">
    <text evidence="3">The sequence shown here is derived from an EMBL/GenBank/DDBJ whole genome shotgun (WGS) entry which is preliminary data.</text>
</comment>
<dbReference type="SUPFAM" id="SSF55920">
    <property type="entry name" value="Creatinase/aminopeptidase"/>
    <property type="match status" value="1"/>
</dbReference>
<dbReference type="InterPro" id="IPR000994">
    <property type="entry name" value="Pept_M24"/>
</dbReference>
<dbReference type="EMBL" id="FXTT01000015">
    <property type="protein sequence ID" value="SMP37484.1"/>
    <property type="molecule type" value="Genomic_DNA"/>
</dbReference>
<proteinExistence type="predicted"/>
<dbReference type="CDD" id="cd01066">
    <property type="entry name" value="APP_MetAP"/>
    <property type="match status" value="1"/>
</dbReference>
<accession>A0ABY1PMX3</accession>
<dbReference type="Pfam" id="PF01321">
    <property type="entry name" value="Creatinase_N"/>
    <property type="match status" value="1"/>
</dbReference>
<dbReference type="PANTHER" id="PTHR46112">
    <property type="entry name" value="AMINOPEPTIDASE"/>
    <property type="match status" value="1"/>
</dbReference>
<dbReference type="Gene3D" id="3.90.230.10">
    <property type="entry name" value="Creatinase/methionine aminopeptidase superfamily"/>
    <property type="match status" value="1"/>
</dbReference>